<dbReference type="PANTHER" id="PTHR11727">
    <property type="entry name" value="DIMETHYLADENOSINE TRANSFERASE"/>
    <property type="match status" value="1"/>
</dbReference>
<reference evidence="9" key="1">
    <citation type="submission" date="2018-05" db="EMBL/GenBank/DDBJ databases">
        <authorList>
            <person name="Lanie J.A."/>
            <person name="Ng W.-L."/>
            <person name="Kazmierczak K.M."/>
            <person name="Andrzejewski T.M."/>
            <person name="Davidsen T.M."/>
            <person name="Wayne K.J."/>
            <person name="Tettelin H."/>
            <person name="Glass J.I."/>
            <person name="Rusch D."/>
            <person name="Podicherti R."/>
            <person name="Tsui H.-C.T."/>
            <person name="Winkler M.E."/>
        </authorList>
    </citation>
    <scope>NUCLEOTIDE SEQUENCE</scope>
</reference>
<dbReference type="GO" id="GO:0005829">
    <property type="term" value="C:cytosol"/>
    <property type="evidence" value="ECO:0007669"/>
    <property type="project" value="TreeGrafter"/>
</dbReference>
<keyword evidence="6" id="KW-0694">RNA-binding</keyword>
<keyword evidence="4" id="KW-0808">Transferase</keyword>
<accession>A0A381WVQ8</accession>
<keyword evidence="3" id="KW-0489">Methyltransferase</keyword>
<sequence length="297" mass="32576">MGSAKNSHPRTKRAAFGNGPDAGAFRPPVRKRFGQHFLEPAWIAKTIQAIRPAPEDRFIEIGSGKGQLTFPIAEAGARVVALEVDRDLAAQLRETSRPRVQVITGDVLEHDLPKVVASVFGADIRVRLVGNLPYNLSSPILASVLRAQRRANCFLDAALMLQLEVAERITSAPGDRAYGPLAILTSIAAEVERSLILPPGAFRPVPGVRSALVRLRFRPSPIPVPDPEFFERVVRSLFTQRRKMLRSALIPMAKATGSDSPRELLDRAELSPERRPATLDLEELVRLTQAMLTAPGR</sequence>
<proteinExistence type="inferred from homology"/>
<evidence type="ECO:0000256" key="3">
    <source>
        <dbReference type="ARBA" id="ARBA00022603"/>
    </source>
</evidence>
<dbReference type="PANTHER" id="PTHR11727:SF7">
    <property type="entry name" value="DIMETHYLADENOSINE TRANSFERASE-RELATED"/>
    <property type="match status" value="1"/>
</dbReference>
<dbReference type="GO" id="GO:0000179">
    <property type="term" value="F:rRNA (adenine-N6,N6-)-dimethyltransferase activity"/>
    <property type="evidence" value="ECO:0007669"/>
    <property type="project" value="InterPro"/>
</dbReference>
<dbReference type="Gene3D" id="3.40.50.150">
    <property type="entry name" value="Vaccinia Virus protein VP39"/>
    <property type="match status" value="1"/>
</dbReference>
<dbReference type="AlphaFoldDB" id="A0A381WVQ8"/>
<evidence type="ECO:0000256" key="1">
    <source>
        <dbReference type="ARBA" id="ARBA00022490"/>
    </source>
</evidence>
<dbReference type="GO" id="GO:0003723">
    <property type="term" value="F:RNA binding"/>
    <property type="evidence" value="ECO:0007669"/>
    <property type="project" value="UniProtKB-KW"/>
</dbReference>
<evidence type="ECO:0000256" key="7">
    <source>
        <dbReference type="SAM" id="MobiDB-lite"/>
    </source>
</evidence>
<organism evidence="9">
    <name type="scientific">marine metagenome</name>
    <dbReference type="NCBI Taxonomy" id="408172"/>
    <lineage>
        <taxon>unclassified sequences</taxon>
        <taxon>metagenomes</taxon>
        <taxon>ecological metagenomes</taxon>
    </lineage>
</organism>
<evidence type="ECO:0000256" key="2">
    <source>
        <dbReference type="ARBA" id="ARBA00022552"/>
    </source>
</evidence>
<dbReference type="CDD" id="cd02440">
    <property type="entry name" value="AdoMet_MTases"/>
    <property type="match status" value="1"/>
</dbReference>
<dbReference type="SMART" id="SM00650">
    <property type="entry name" value="rADc"/>
    <property type="match status" value="1"/>
</dbReference>
<name>A0A381WVQ8_9ZZZZ</name>
<dbReference type="HAMAP" id="MF_00607">
    <property type="entry name" value="16SrRNA_methyltr_A"/>
    <property type="match status" value="1"/>
</dbReference>
<evidence type="ECO:0000259" key="8">
    <source>
        <dbReference type="SMART" id="SM00650"/>
    </source>
</evidence>
<dbReference type="InterPro" id="IPR001737">
    <property type="entry name" value="KsgA/Erm"/>
</dbReference>
<feature type="domain" description="Ribosomal RNA adenine methylase transferase N-terminal" evidence="8">
    <location>
        <begin position="42"/>
        <end position="219"/>
    </location>
</feature>
<dbReference type="InterPro" id="IPR020598">
    <property type="entry name" value="rRNA_Ade_methylase_Trfase_N"/>
</dbReference>
<evidence type="ECO:0000256" key="4">
    <source>
        <dbReference type="ARBA" id="ARBA00022679"/>
    </source>
</evidence>
<keyword evidence="2" id="KW-0698">rRNA processing</keyword>
<dbReference type="InterPro" id="IPR011530">
    <property type="entry name" value="rRNA_adenine_dimethylase"/>
</dbReference>
<dbReference type="Pfam" id="PF00398">
    <property type="entry name" value="RrnaAD"/>
    <property type="match status" value="1"/>
</dbReference>
<dbReference type="EMBL" id="UINC01013050">
    <property type="protein sequence ID" value="SVA56619.1"/>
    <property type="molecule type" value="Genomic_DNA"/>
</dbReference>
<evidence type="ECO:0000256" key="5">
    <source>
        <dbReference type="ARBA" id="ARBA00022691"/>
    </source>
</evidence>
<evidence type="ECO:0000313" key="9">
    <source>
        <dbReference type="EMBL" id="SVA56619.1"/>
    </source>
</evidence>
<evidence type="ECO:0000256" key="6">
    <source>
        <dbReference type="ARBA" id="ARBA00022884"/>
    </source>
</evidence>
<dbReference type="NCBIfam" id="TIGR00755">
    <property type="entry name" value="ksgA"/>
    <property type="match status" value="1"/>
</dbReference>
<dbReference type="PROSITE" id="PS51689">
    <property type="entry name" value="SAM_RNA_A_N6_MT"/>
    <property type="match status" value="1"/>
</dbReference>
<keyword evidence="1" id="KW-0963">Cytoplasm</keyword>
<dbReference type="InterPro" id="IPR029063">
    <property type="entry name" value="SAM-dependent_MTases_sf"/>
</dbReference>
<dbReference type="Gene3D" id="1.10.8.100">
    <property type="entry name" value="Ribosomal RNA adenine dimethylase-like, domain 2"/>
    <property type="match status" value="1"/>
</dbReference>
<protein>
    <recommendedName>
        <fullName evidence="8">Ribosomal RNA adenine methylase transferase N-terminal domain-containing protein</fullName>
    </recommendedName>
</protein>
<gene>
    <name evidence="9" type="ORF">METZ01_LOCUS109473</name>
</gene>
<keyword evidence="5" id="KW-0949">S-adenosyl-L-methionine</keyword>
<dbReference type="SUPFAM" id="SSF53335">
    <property type="entry name" value="S-adenosyl-L-methionine-dependent methyltransferases"/>
    <property type="match status" value="1"/>
</dbReference>
<dbReference type="InterPro" id="IPR023165">
    <property type="entry name" value="rRNA_Ade_diMease-like_C"/>
</dbReference>
<feature type="region of interest" description="Disordered" evidence="7">
    <location>
        <begin position="1"/>
        <end position="25"/>
    </location>
</feature>